<dbReference type="KEGG" id="ptkz:JDV02_000486"/>
<sequence>MDLIGPPIEVDLDADPSDIATSFVLRAPEWFDGVYHVMVNTQFQTLDREVKNRIMAELIRRAQRTHVPCKYPQHLTNDTAHISAEDWARDCQALEADARAALLADGCPPRYPPNLPVPLPKNLPCDYYDIIAFWRSHMKTTDHVLAAQYADWRIFFYEQKRYCRPIGSTAQNRLKMWDDFHAYYDRKYKAIVRRRDEEKAKAGVSYYFQARSGNTPQQQMVMYSKFFTWIEQQREKMEAAARLEAASLTSNTRR</sequence>
<keyword evidence="2" id="KW-1185">Reference proteome</keyword>
<evidence type="ECO:0000313" key="2">
    <source>
        <dbReference type="Proteomes" id="UP000829364"/>
    </source>
</evidence>
<organism evidence="1 2">
    <name type="scientific">Purpureocillium takamizusanense</name>
    <dbReference type="NCBI Taxonomy" id="2060973"/>
    <lineage>
        <taxon>Eukaryota</taxon>
        <taxon>Fungi</taxon>
        <taxon>Dikarya</taxon>
        <taxon>Ascomycota</taxon>
        <taxon>Pezizomycotina</taxon>
        <taxon>Sordariomycetes</taxon>
        <taxon>Hypocreomycetidae</taxon>
        <taxon>Hypocreales</taxon>
        <taxon>Ophiocordycipitaceae</taxon>
        <taxon>Purpureocillium</taxon>
    </lineage>
</organism>
<evidence type="ECO:0000313" key="1">
    <source>
        <dbReference type="EMBL" id="UNI13776.1"/>
    </source>
</evidence>
<gene>
    <name evidence="1" type="ORF">JDV02_000486</name>
</gene>
<dbReference type="GeneID" id="72062451"/>
<proteinExistence type="predicted"/>
<protein>
    <submittedName>
        <fullName evidence="1">Uncharacterized protein</fullName>
    </submittedName>
</protein>
<dbReference type="Proteomes" id="UP000829364">
    <property type="component" value="Chromosome 1"/>
</dbReference>
<dbReference type="AlphaFoldDB" id="A0A9Q8V6X1"/>
<dbReference type="RefSeq" id="XP_047837257.1">
    <property type="nucleotide sequence ID" value="XM_047981299.1"/>
</dbReference>
<accession>A0A9Q8V6X1</accession>
<reference evidence="1" key="1">
    <citation type="submission" date="2021-11" db="EMBL/GenBank/DDBJ databases">
        <title>Purpureocillium_takamizusanense_genome.</title>
        <authorList>
            <person name="Nguyen N.-H."/>
        </authorList>
    </citation>
    <scope>NUCLEOTIDE SEQUENCE</scope>
    <source>
        <strain evidence="1">PT3</strain>
    </source>
</reference>
<dbReference type="OrthoDB" id="5419928at2759"/>
<name>A0A9Q8V6X1_9HYPO</name>
<dbReference type="EMBL" id="CP086354">
    <property type="protein sequence ID" value="UNI13776.1"/>
    <property type="molecule type" value="Genomic_DNA"/>
</dbReference>